<dbReference type="RefSeq" id="WP_210353600.1">
    <property type="nucleotide sequence ID" value="NZ_JAEQMU010000001.1"/>
</dbReference>
<gene>
    <name evidence="1" type="ORF">ACFSQW_12615</name>
</gene>
<accession>A0ABW5L2W0</accession>
<organism evidence="1 2">
    <name type="scientific">Sphingobacterium tabacisoli</name>
    <dbReference type="NCBI Taxonomy" id="2044855"/>
    <lineage>
        <taxon>Bacteria</taxon>
        <taxon>Pseudomonadati</taxon>
        <taxon>Bacteroidota</taxon>
        <taxon>Sphingobacteriia</taxon>
        <taxon>Sphingobacteriales</taxon>
        <taxon>Sphingobacteriaceae</taxon>
        <taxon>Sphingobacterium</taxon>
    </lineage>
</organism>
<sequence length="142" mass="16459">MNRTILFLLSILIVSVNCSYQGHKGLIKGFLSDVKECNNFGAIRDKYQLITGDTLIQQRNEFLDIQLNSLQQYLKKVPLSDLVITRISDTSKYFYEDVKDGEIYTISQKDKTRIDFHILTEENKIISFTTMNKGGIRVFMSY</sequence>
<comment type="caution">
    <text evidence="1">The sequence shown here is derived from an EMBL/GenBank/DDBJ whole genome shotgun (WGS) entry which is preliminary data.</text>
</comment>
<reference evidence="2" key="1">
    <citation type="journal article" date="2019" name="Int. J. Syst. Evol. Microbiol.">
        <title>The Global Catalogue of Microorganisms (GCM) 10K type strain sequencing project: providing services to taxonomists for standard genome sequencing and annotation.</title>
        <authorList>
            <consortium name="The Broad Institute Genomics Platform"/>
            <consortium name="The Broad Institute Genome Sequencing Center for Infectious Disease"/>
            <person name="Wu L."/>
            <person name="Ma J."/>
        </authorList>
    </citation>
    <scope>NUCLEOTIDE SEQUENCE [LARGE SCALE GENOMIC DNA]</scope>
    <source>
        <strain evidence="2">KCTC 52298</strain>
    </source>
</reference>
<evidence type="ECO:0000313" key="1">
    <source>
        <dbReference type="EMBL" id="MFD2555241.1"/>
    </source>
</evidence>
<protein>
    <recommendedName>
        <fullName evidence="3">Lipoprotein</fullName>
    </recommendedName>
</protein>
<keyword evidence="2" id="KW-1185">Reference proteome</keyword>
<proteinExistence type="predicted"/>
<evidence type="ECO:0000313" key="2">
    <source>
        <dbReference type="Proteomes" id="UP001597440"/>
    </source>
</evidence>
<evidence type="ECO:0008006" key="3">
    <source>
        <dbReference type="Google" id="ProtNLM"/>
    </source>
</evidence>
<name>A0ABW5L2W0_9SPHI</name>
<dbReference type="Proteomes" id="UP001597440">
    <property type="component" value="Unassembled WGS sequence"/>
</dbReference>
<dbReference type="EMBL" id="JBHULD010000014">
    <property type="protein sequence ID" value="MFD2555241.1"/>
    <property type="molecule type" value="Genomic_DNA"/>
</dbReference>